<evidence type="ECO:0000256" key="1">
    <source>
        <dbReference type="SAM" id="MobiDB-lite"/>
    </source>
</evidence>
<reference evidence="2 3" key="1">
    <citation type="journal article" date="2019" name="Int. J. Syst. Evol. Microbiol.">
        <title>The Global Catalogue of Microorganisms (GCM) 10K type strain sequencing project: providing services to taxonomists for standard genome sequencing and annotation.</title>
        <authorList>
            <consortium name="The Broad Institute Genomics Platform"/>
            <consortium name="The Broad Institute Genome Sequencing Center for Infectious Disease"/>
            <person name="Wu L."/>
            <person name="Ma J."/>
        </authorList>
    </citation>
    <scope>NUCLEOTIDE SEQUENCE [LARGE SCALE GENOMIC DNA]</scope>
    <source>
        <strain evidence="2 3">DT92</strain>
    </source>
</reference>
<name>A0ABD5XWE7_9EURY</name>
<evidence type="ECO:0000313" key="2">
    <source>
        <dbReference type="EMBL" id="MFC7138035.1"/>
    </source>
</evidence>
<accession>A0ABD5XWE7</accession>
<organism evidence="2 3">
    <name type="scientific">Halobaculum litoreum</name>
    <dbReference type="NCBI Taxonomy" id="3031998"/>
    <lineage>
        <taxon>Archaea</taxon>
        <taxon>Methanobacteriati</taxon>
        <taxon>Methanobacteriota</taxon>
        <taxon>Stenosarchaea group</taxon>
        <taxon>Halobacteria</taxon>
        <taxon>Halobacteriales</taxon>
        <taxon>Haloferacaceae</taxon>
        <taxon>Halobaculum</taxon>
    </lineage>
</organism>
<proteinExistence type="predicted"/>
<sequence>MTLRSGETGTRAESPFAPLYRRARADLLSVPVTDREVETTEGPTHLLTAGDPDAPPLLLLQGANVTNPVTLS</sequence>
<evidence type="ECO:0008006" key="4">
    <source>
        <dbReference type="Google" id="ProtNLM"/>
    </source>
</evidence>
<protein>
    <recommendedName>
        <fullName evidence="4">Alpha/beta hydrolase</fullName>
    </recommendedName>
</protein>
<dbReference type="Proteomes" id="UP001596368">
    <property type="component" value="Unassembled WGS sequence"/>
</dbReference>
<evidence type="ECO:0000313" key="3">
    <source>
        <dbReference type="Proteomes" id="UP001596368"/>
    </source>
</evidence>
<comment type="caution">
    <text evidence="2">The sequence shown here is derived from an EMBL/GenBank/DDBJ whole genome shotgun (WGS) entry which is preliminary data.</text>
</comment>
<dbReference type="EMBL" id="JBHSZG010000008">
    <property type="protein sequence ID" value="MFC7138035.1"/>
    <property type="molecule type" value="Genomic_DNA"/>
</dbReference>
<dbReference type="AlphaFoldDB" id="A0ABD5XWE7"/>
<feature type="region of interest" description="Disordered" evidence="1">
    <location>
        <begin position="32"/>
        <end position="53"/>
    </location>
</feature>
<keyword evidence="3" id="KW-1185">Reference proteome</keyword>
<gene>
    <name evidence="2" type="ORF">ACFQRB_19360</name>
</gene>